<evidence type="ECO:0000256" key="2">
    <source>
        <dbReference type="ARBA" id="ARBA00005583"/>
    </source>
</evidence>
<feature type="transmembrane region" description="Helical" evidence="12">
    <location>
        <begin position="331"/>
        <end position="350"/>
    </location>
</feature>
<keyword evidence="7 12" id="KW-0573">Peptidoglycan synthesis</keyword>
<feature type="transmembrane region" description="Helical" evidence="12">
    <location>
        <begin position="230"/>
        <end position="247"/>
    </location>
</feature>
<dbReference type="GO" id="GO:0051301">
    <property type="term" value="P:cell division"/>
    <property type="evidence" value="ECO:0007669"/>
    <property type="project" value="UniProtKB-KW"/>
</dbReference>
<dbReference type="GO" id="GO:0071555">
    <property type="term" value="P:cell wall organization"/>
    <property type="evidence" value="ECO:0007669"/>
    <property type="project" value="UniProtKB-KW"/>
</dbReference>
<evidence type="ECO:0000256" key="6">
    <source>
        <dbReference type="ARBA" id="ARBA00022960"/>
    </source>
</evidence>
<evidence type="ECO:0000313" key="15">
    <source>
        <dbReference type="EMBL" id="QCI27861.1"/>
    </source>
</evidence>
<evidence type="ECO:0000256" key="11">
    <source>
        <dbReference type="ARBA" id="ARBA00023316"/>
    </source>
</evidence>
<proteinExistence type="inferred from homology"/>
<dbReference type="GO" id="GO:0008360">
    <property type="term" value="P:regulation of cell shape"/>
    <property type="evidence" value="ECO:0007669"/>
    <property type="project" value="UniProtKB-KW"/>
</dbReference>
<comment type="similarity">
    <text evidence="2 12">Belongs to the glycosyltransferase 4 family. MraY subfamily.</text>
</comment>
<organism evidence="16 17">
    <name type="scientific">Caminibacter pacificus</name>
    <dbReference type="NCBI Taxonomy" id="1424653"/>
    <lineage>
        <taxon>Bacteria</taxon>
        <taxon>Pseudomonadati</taxon>
        <taxon>Campylobacterota</taxon>
        <taxon>Epsilonproteobacteria</taxon>
        <taxon>Nautiliales</taxon>
        <taxon>Nautiliaceae</taxon>
        <taxon>Caminibacter</taxon>
    </lineage>
</organism>
<comment type="subcellular location">
    <subcellularLocation>
        <location evidence="12">Cell membrane</location>
        <topology evidence="12">Multi-pass membrane protein</topology>
    </subcellularLocation>
    <subcellularLocation>
        <location evidence="1">Membrane</location>
        <topology evidence="1">Multi-pass membrane protein</topology>
    </subcellularLocation>
</comment>
<evidence type="ECO:0000313" key="18">
    <source>
        <dbReference type="Proteomes" id="UP000298805"/>
    </source>
</evidence>
<keyword evidence="6 12" id="KW-0133">Cell shape</keyword>
<evidence type="ECO:0000256" key="10">
    <source>
        <dbReference type="ARBA" id="ARBA00023306"/>
    </source>
</evidence>
<dbReference type="Proteomes" id="UP000272781">
    <property type="component" value="Unassembled WGS sequence"/>
</dbReference>
<keyword evidence="18" id="KW-1185">Reference proteome</keyword>
<dbReference type="Pfam" id="PF10555">
    <property type="entry name" value="MraY_sig1"/>
    <property type="match status" value="1"/>
</dbReference>
<evidence type="ECO:0000256" key="13">
    <source>
        <dbReference type="NCBIfam" id="TIGR00445"/>
    </source>
</evidence>
<evidence type="ECO:0000256" key="4">
    <source>
        <dbReference type="ARBA" id="ARBA00022679"/>
    </source>
</evidence>
<reference evidence="18" key="1">
    <citation type="submission" date="2018-03" db="EMBL/GenBank/DDBJ databases">
        <title>A comparative analysis of the Nautiliaceae.</title>
        <authorList>
            <person name="Grosche A."/>
            <person name="Smedile F."/>
            <person name="Vetriani C."/>
        </authorList>
    </citation>
    <scope>NUCLEOTIDE SEQUENCE [LARGE SCALE GENOMIC DNA]</scope>
    <source>
        <strain evidence="18">TB6</strain>
    </source>
</reference>
<evidence type="ECO:0000256" key="3">
    <source>
        <dbReference type="ARBA" id="ARBA00022618"/>
    </source>
</evidence>
<keyword evidence="5 12" id="KW-0812">Transmembrane</keyword>
<evidence type="ECO:0000256" key="5">
    <source>
        <dbReference type="ARBA" id="ARBA00022692"/>
    </source>
</evidence>
<evidence type="ECO:0000256" key="14">
    <source>
        <dbReference type="PIRSR" id="PIRSR600715-1"/>
    </source>
</evidence>
<dbReference type="AlphaFoldDB" id="A0AAJ4RCM2"/>
<dbReference type="EC" id="2.7.8.13" evidence="12 13"/>
<keyword evidence="12" id="KW-1003">Cell membrane</keyword>
<dbReference type="GO" id="GO:0008963">
    <property type="term" value="F:phospho-N-acetylmuramoyl-pentapeptide-transferase activity"/>
    <property type="evidence" value="ECO:0007669"/>
    <property type="project" value="UniProtKB-UniRule"/>
</dbReference>
<keyword evidence="3 12" id="KW-0132">Cell division</keyword>
<evidence type="ECO:0000256" key="9">
    <source>
        <dbReference type="ARBA" id="ARBA00023136"/>
    </source>
</evidence>
<feature type="transmembrane region" description="Helical" evidence="12">
    <location>
        <begin position="190"/>
        <end position="210"/>
    </location>
</feature>
<name>A0AAJ4RCM2_9BACT</name>
<comment type="function">
    <text evidence="12">Catalyzes the initial step of the lipid cycle reactions in the biosynthesis of the cell wall peptidoglycan: transfers peptidoglycan precursor phospho-MurNAc-pentapeptide from UDP-MurNAc-pentapeptide onto the lipid carrier undecaprenyl phosphate, yielding undecaprenyl-pyrophosphoryl-MurNAc-pentapeptide, known as lipid I.</text>
</comment>
<feature type="transmembrane region" description="Helical" evidence="12">
    <location>
        <begin position="128"/>
        <end position="146"/>
    </location>
</feature>
<dbReference type="Pfam" id="PF00953">
    <property type="entry name" value="Glycos_transf_4"/>
    <property type="match status" value="1"/>
</dbReference>
<keyword evidence="12 14" id="KW-0460">Magnesium</keyword>
<dbReference type="PANTHER" id="PTHR22926">
    <property type="entry name" value="PHOSPHO-N-ACETYLMURAMOYL-PENTAPEPTIDE-TRANSFERASE"/>
    <property type="match status" value="1"/>
</dbReference>
<keyword evidence="8 12" id="KW-1133">Transmembrane helix</keyword>
<dbReference type="EMBL" id="CP027432">
    <property type="protein sequence ID" value="QCI27861.1"/>
    <property type="molecule type" value="Genomic_DNA"/>
</dbReference>
<gene>
    <name evidence="12" type="primary">mraY</name>
    <name evidence="15" type="ORF">C6V80_02440</name>
    <name evidence="16" type="ORF">EDC58_0940</name>
</gene>
<comment type="cofactor">
    <cofactor evidence="12 14">
        <name>Mg(2+)</name>
        <dbReference type="ChEBI" id="CHEBI:18420"/>
    </cofactor>
</comment>
<dbReference type="PROSITE" id="PS01347">
    <property type="entry name" value="MRAY_1"/>
    <property type="match status" value="1"/>
</dbReference>
<dbReference type="GO" id="GO:0046872">
    <property type="term" value="F:metal ion binding"/>
    <property type="evidence" value="ECO:0007669"/>
    <property type="project" value="UniProtKB-KW"/>
</dbReference>
<comment type="pathway">
    <text evidence="12">Cell wall biogenesis; peptidoglycan biosynthesis.</text>
</comment>
<sequence>MLYYLYEHFGINLFHYISVRAIISFFIAFLLTLYLMPKFITWAKEKATQPIYDLAPENHQQKSKTPTMGGVVFISSAIIAIILTVKFNFFTIISLLSALGFMLIGIMDDWGKIKGKSNQAGLSAKRKFILQWILAFLIAFALYFYGFDTSLYIPFYKYPVIDMGIFAVVFWAFVIVGMSNAVNLTDGLDGLATIPSVFSFLTLSIFLYFSGNAIFSRYLYLPFELGVGEVVVISMALMGALLGFLWYNANPAEIFMGDSGSLTLGALIGLFAIFAKSEILLIFIGFVFIMETVSVILQVGSYKTRGKRIFLMAPIHHHFEELGWSENKITIRFWIIALITNIIAILSIKIR</sequence>
<dbReference type="HAMAP" id="MF_00038">
    <property type="entry name" value="MraY"/>
    <property type="match status" value="1"/>
</dbReference>
<dbReference type="Proteomes" id="UP000298805">
    <property type="component" value="Chromosome"/>
</dbReference>
<comment type="catalytic activity">
    <reaction evidence="12">
        <text>UDP-N-acetyl-alpha-D-muramoyl-L-alanyl-gamma-D-glutamyl-meso-2,6-diaminopimeloyl-D-alanyl-D-alanine + di-trans,octa-cis-undecaprenyl phosphate = di-trans,octa-cis-undecaprenyl diphospho-N-acetyl-alpha-D-muramoyl-L-alanyl-D-glutamyl-meso-2,6-diaminopimeloyl-D-alanyl-D-alanine + UMP</text>
        <dbReference type="Rhea" id="RHEA:28386"/>
        <dbReference type="ChEBI" id="CHEBI:57865"/>
        <dbReference type="ChEBI" id="CHEBI:60392"/>
        <dbReference type="ChEBI" id="CHEBI:61386"/>
        <dbReference type="ChEBI" id="CHEBI:61387"/>
        <dbReference type="EC" id="2.7.8.13"/>
    </reaction>
</comment>
<feature type="transmembrane region" description="Helical" evidence="12">
    <location>
        <begin position="13"/>
        <end position="36"/>
    </location>
</feature>
<evidence type="ECO:0000313" key="17">
    <source>
        <dbReference type="Proteomes" id="UP000272781"/>
    </source>
</evidence>
<feature type="binding site" evidence="14">
    <location>
        <position position="183"/>
    </location>
    <ligand>
        <name>Mg(2+)</name>
        <dbReference type="ChEBI" id="CHEBI:18420"/>
    </ligand>
</feature>
<keyword evidence="4 12" id="KW-0808">Transferase</keyword>
<keyword evidence="9 12" id="KW-0472">Membrane</keyword>
<keyword evidence="12 14" id="KW-0479">Metal-binding</keyword>
<feature type="transmembrane region" description="Helical" evidence="12">
    <location>
        <begin position="65"/>
        <end position="83"/>
    </location>
</feature>
<protein>
    <recommendedName>
        <fullName evidence="12 13">Phospho-N-acetylmuramoyl-pentapeptide-transferase</fullName>
        <ecNumber evidence="12 13">2.7.8.13</ecNumber>
    </recommendedName>
    <alternativeName>
        <fullName evidence="12">UDP-MurNAc-pentapeptide phosphotransferase</fullName>
    </alternativeName>
</protein>
<evidence type="ECO:0000256" key="12">
    <source>
        <dbReference type="HAMAP-Rule" id="MF_00038"/>
    </source>
</evidence>
<dbReference type="EMBL" id="RJVK01000002">
    <property type="protein sequence ID" value="ROR39961.1"/>
    <property type="molecule type" value="Genomic_DNA"/>
</dbReference>
<evidence type="ECO:0000313" key="16">
    <source>
        <dbReference type="EMBL" id="ROR39961.1"/>
    </source>
</evidence>
<keyword evidence="10 12" id="KW-0131">Cell cycle</keyword>
<reference evidence="15" key="3">
    <citation type="submission" date="2019-06" db="EMBL/GenBank/DDBJ databases">
        <title>A comparative analysis of the Nautiliaceae.</title>
        <authorList>
            <person name="Grosche A."/>
            <person name="Smedile F."/>
            <person name="Vetriani C."/>
        </authorList>
    </citation>
    <scope>NUCLEOTIDE SEQUENCE</scope>
    <source>
        <strain evidence="15">TB6</strain>
    </source>
</reference>
<evidence type="ECO:0000256" key="1">
    <source>
        <dbReference type="ARBA" id="ARBA00004141"/>
    </source>
</evidence>
<dbReference type="InterPro" id="IPR000715">
    <property type="entry name" value="Glycosyl_transferase_4"/>
</dbReference>
<feature type="transmembrane region" description="Helical" evidence="12">
    <location>
        <begin position="254"/>
        <end position="274"/>
    </location>
</feature>
<dbReference type="InterPro" id="IPR018480">
    <property type="entry name" value="PNAcMuramoyl-5peptid_Trfase_CS"/>
</dbReference>
<dbReference type="RefSeq" id="WP_123352346.1">
    <property type="nucleotide sequence ID" value="NZ_CP027432.2"/>
</dbReference>
<dbReference type="CDD" id="cd06852">
    <property type="entry name" value="GT_MraY"/>
    <property type="match status" value="1"/>
</dbReference>
<dbReference type="PROSITE" id="PS01348">
    <property type="entry name" value="MRAY_2"/>
    <property type="match status" value="1"/>
</dbReference>
<accession>A0AAJ4RCM2</accession>
<feature type="transmembrane region" description="Helical" evidence="12">
    <location>
        <begin position="158"/>
        <end position="178"/>
    </location>
</feature>
<dbReference type="NCBIfam" id="TIGR00445">
    <property type="entry name" value="mraY"/>
    <property type="match status" value="1"/>
</dbReference>
<feature type="binding site" evidence="14">
    <location>
        <position position="258"/>
    </location>
    <ligand>
        <name>Mg(2+)</name>
        <dbReference type="ChEBI" id="CHEBI:18420"/>
    </ligand>
</feature>
<feature type="transmembrane region" description="Helical" evidence="12">
    <location>
        <begin position="89"/>
        <end position="107"/>
    </location>
</feature>
<keyword evidence="11 12" id="KW-0961">Cell wall biogenesis/degradation</keyword>
<feature type="transmembrane region" description="Helical" evidence="12">
    <location>
        <begin position="280"/>
        <end position="302"/>
    </location>
</feature>
<dbReference type="GO" id="GO:0009252">
    <property type="term" value="P:peptidoglycan biosynthetic process"/>
    <property type="evidence" value="ECO:0007669"/>
    <property type="project" value="UniProtKB-UniRule"/>
</dbReference>
<evidence type="ECO:0000256" key="7">
    <source>
        <dbReference type="ARBA" id="ARBA00022984"/>
    </source>
</evidence>
<dbReference type="PANTHER" id="PTHR22926:SF5">
    <property type="entry name" value="PHOSPHO-N-ACETYLMURAMOYL-PENTAPEPTIDE-TRANSFERASE HOMOLOG"/>
    <property type="match status" value="1"/>
</dbReference>
<reference evidence="16 17" key="2">
    <citation type="submission" date="2018-11" db="EMBL/GenBank/DDBJ databases">
        <title>Genomic Encyclopedia of Type Strains, Phase IV (KMG-IV): sequencing the most valuable type-strain genomes for metagenomic binning, comparative biology and taxonomic classification.</title>
        <authorList>
            <person name="Goeker M."/>
        </authorList>
    </citation>
    <scope>NUCLEOTIDE SEQUENCE [LARGE SCALE GENOMIC DNA]</scope>
    <source>
        <strain evidence="16 17">DSM 27783</strain>
    </source>
</reference>
<dbReference type="InterPro" id="IPR003524">
    <property type="entry name" value="PNAcMuramoyl-5peptid_Trfase"/>
</dbReference>
<dbReference type="GO" id="GO:0005886">
    <property type="term" value="C:plasma membrane"/>
    <property type="evidence" value="ECO:0007669"/>
    <property type="project" value="UniProtKB-SubCell"/>
</dbReference>
<evidence type="ECO:0000256" key="8">
    <source>
        <dbReference type="ARBA" id="ARBA00022989"/>
    </source>
</evidence>